<keyword evidence="7" id="KW-1185">Reference proteome</keyword>
<gene>
    <name evidence="6" type="ORF">CkaCkLH20_03275</name>
</gene>
<organism evidence="6 7">
    <name type="scientific">Colletotrichum karsti</name>
    <dbReference type="NCBI Taxonomy" id="1095194"/>
    <lineage>
        <taxon>Eukaryota</taxon>
        <taxon>Fungi</taxon>
        <taxon>Dikarya</taxon>
        <taxon>Ascomycota</taxon>
        <taxon>Pezizomycotina</taxon>
        <taxon>Sordariomycetes</taxon>
        <taxon>Hypocreomycetidae</taxon>
        <taxon>Glomerellales</taxon>
        <taxon>Glomerellaceae</taxon>
        <taxon>Colletotrichum</taxon>
        <taxon>Colletotrichum boninense species complex</taxon>
    </lineage>
</organism>
<evidence type="ECO:0000313" key="6">
    <source>
        <dbReference type="EMBL" id="KAF9879042.1"/>
    </source>
</evidence>
<dbReference type="RefSeq" id="XP_038748503.1">
    <property type="nucleotide sequence ID" value="XM_038885994.1"/>
</dbReference>
<evidence type="ECO:0000256" key="5">
    <source>
        <dbReference type="SAM" id="Phobius"/>
    </source>
</evidence>
<dbReference type="EMBL" id="JAATWM020000008">
    <property type="protein sequence ID" value="KAF9879042.1"/>
    <property type="molecule type" value="Genomic_DNA"/>
</dbReference>
<dbReference type="GO" id="GO:0016020">
    <property type="term" value="C:membrane"/>
    <property type="evidence" value="ECO:0007669"/>
    <property type="project" value="UniProtKB-SubCell"/>
</dbReference>
<keyword evidence="4 5" id="KW-0472">Membrane</keyword>
<dbReference type="AlphaFoldDB" id="A0A9P6I8Z4"/>
<keyword evidence="3 5" id="KW-1133">Transmembrane helix</keyword>
<keyword evidence="2 5" id="KW-0812">Transmembrane</keyword>
<evidence type="ECO:0000256" key="3">
    <source>
        <dbReference type="ARBA" id="ARBA00022989"/>
    </source>
</evidence>
<dbReference type="GeneID" id="62159068"/>
<dbReference type="Pfam" id="PF23489">
    <property type="entry name" value="V-ATPase_su_f"/>
    <property type="match status" value="1"/>
</dbReference>
<comment type="caution">
    <text evidence="6">The sequence shown here is derived from an EMBL/GenBank/DDBJ whole genome shotgun (WGS) entry which is preliminary data.</text>
</comment>
<dbReference type="Proteomes" id="UP000781932">
    <property type="component" value="Unassembled WGS sequence"/>
</dbReference>
<evidence type="ECO:0000313" key="7">
    <source>
        <dbReference type="Proteomes" id="UP000781932"/>
    </source>
</evidence>
<evidence type="ECO:0000256" key="1">
    <source>
        <dbReference type="ARBA" id="ARBA00004370"/>
    </source>
</evidence>
<evidence type="ECO:0000256" key="2">
    <source>
        <dbReference type="ARBA" id="ARBA00022692"/>
    </source>
</evidence>
<reference evidence="6" key="1">
    <citation type="submission" date="2020-03" db="EMBL/GenBank/DDBJ databases">
        <authorList>
            <person name="He L."/>
        </authorList>
    </citation>
    <scope>NUCLEOTIDE SEQUENCE</scope>
    <source>
        <strain evidence="6">CkLH20</strain>
    </source>
</reference>
<sequence length="137" mass="14904">MWVPATQEQQQHRRRITISLIIANVTHLALLIKLASPSHPLRVREDLSSVTTAIMKPVVGAGLAWQCTVISVFAVVILGILAILFNSNHPELVGGKEDPQNGGAVAGTLFVSVLVYIVRRVPPSRDNNEADAWMSMC</sequence>
<feature type="transmembrane region" description="Helical" evidence="5">
    <location>
        <begin position="57"/>
        <end position="85"/>
    </location>
</feature>
<accession>A0A9P6I8Z4</accession>
<dbReference type="OrthoDB" id="67317at2759"/>
<protein>
    <submittedName>
        <fullName evidence="6">Uncharacterized protein</fullName>
    </submittedName>
</protein>
<evidence type="ECO:0000256" key="4">
    <source>
        <dbReference type="ARBA" id="ARBA00023136"/>
    </source>
</evidence>
<dbReference type="InterPro" id="IPR056552">
    <property type="entry name" value="Ribonucl_Kappa"/>
</dbReference>
<feature type="transmembrane region" description="Helical" evidence="5">
    <location>
        <begin position="100"/>
        <end position="118"/>
    </location>
</feature>
<reference evidence="6" key="2">
    <citation type="submission" date="2020-11" db="EMBL/GenBank/DDBJ databases">
        <title>Whole genome sequencing of Colletotrichum sp.</title>
        <authorList>
            <person name="Li H."/>
        </authorList>
    </citation>
    <scope>NUCLEOTIDE SEQUENCE</scope>
    <source>
        <strain evidence="6">CkLH20</strain>
    </source>
</reference>
<proteinExistence type="predicted"/>
<name>A0A9P6I8Z4_9PEZI</name>
<comment type="subcellular location">
    <subcellularLocation>
        <location evidence="1">Membrane</location>
    </subcellularLocation>
</comment>